<evidence type="ECO:0000256" key="3">
    <source>
        <dbReference type="SAM" id="MobiDB-lite"/>
    </source>
</evidence>
<keyword evidence="1" id="KW-0433">Leucine-rich repeat</keyword>
<dbReference type="EMBL" id="LUCH01000095">
    <property type="protein sequence ID" value="KAF5406110.1"/>
    <property type="molecule type" value="Genomic_DNA"/>
</dbReference>
<dbReference type="PANTHER" id="PTHR45973">
    <property type="entry name" value="PROTEIN PHOSPHATASE 1 REGULATORY SUBUNIT SDS22-RELATED"/>
    <property type="match status" value="1"/>
</dbReference>
<evidence type="ECO:0000313" key="4">
    <source>
        <dbReference type="EMBL" id="KAF5406110.1"/>
    </source>
</evidence>
<reference evidence="4" key="1">
    <citation type="submission" date="2019-05" db="EMBL/GenBank/DDBJ databases">
        <title>Annotation for the trematode Paragonimus heterotremus.</title>
        <authorList>
            <person name="Choi Y.-J."/>
        </authorList>
    </citation>
    <scope>NUCLEOTIDE SEQUENCE</scope>
    <source>
        <strain evidence="4">LC</strain>
    </source>
</reference>
<feature type="compositionally biased region" description="Polar residues" evidence="3">
    <location>
        <begin position="316"/>
        <end position="325"/>
    </location>
</feature>
<evidence type="ECO:0000313" key="5">
    <source>
        <dbReference type="Proteomes" id="UP000748531"/>
    </source>
</evidence>
<dbReference type="PANTHER" id="PTHR45973:SF34">
    <property type="entry name" value="PROTEIN PHOSPHATASE 1 REGULATORY SUBUNIT 42"/>
    <property type="match status" value="1"/>
</dbReference>
<keyword evidence="5" id="KW-1185">Reference proteome</keyword>
<gene>
    <name evidence="4" type="ORF">PHET_00332</name>
</gene>
<dbReference type="SUPFAM" id="SSF52058">
    <property type="entry name" value="L domain-like"/>
    <property type="match status" value="1"/>
</dbReference>
<dbReference type="OrthoDB" id="1517790at2759"/>
<proteinExistence type="predicted"/>
<evidence type="ECO:0000256" key="1">
    <source>
        <dbReference type="ARBA" id="ARBA00022614"/>
    </source>
</evidence>
<accession>A0A8J4SV83</accession>
<dbReference type="InterPro" id="IPR050576">
    <property type="entry name" value="Cilia_flagella_integrity"/>
</dbReference>
<dbReference type="InterPro" id="IPR025875">
    <property type="entry name" value="Leu-rich_rpt_4"/>
</dbReference>
<feature type="region of interest" description="Disordered" evidence="3">
    <location>
        <begin position="302"/>
        <end position="325"/>
    </location>
</feature>
<dbReference type="Pfam" id="PF12799">
    <property type="entry name" value="LRR_4"/>
    <property type="match status" value="1"/>
</dbReference>
<evidence type="ECO:0000256" key="2">
    <source>
        <dbReference type="ARBA" id="ARBA00022737"/>
    </source>
</evidence>
<dbReference type="Gene3D" id="3.80.10.10">
    <property type="entry name" value="Ribonuclease Inhibitor"/>
    <property type="match status" value="1"/>
</dbReference>
<dbReference type="AlphaFoldDB" id="A0A8J4SV83"/>
<dbReference type="InterPro" id="IPR032675">
    <property type="entry name" value="LRR_dom_sf"/>
</dbReference>
<dbReference type="InterPro" id="IPR001611">
    <property type="entry name" value="Leu-rich_rpt"/>
</dbReference>
<dbReference type="Proteomes" id="UP000748531">
    <property type="component" value="Unassembled WGS sequence"/>
</dbReference>
<protein>
    <submittedName>
        <fullName evidence="4">Uncharacterized protein</fullName>
    </submittedName>
</protein>
<dbReference type="SMART" id="SM00365">
    <property type="entry name" value="LRR_SD22"/>
    <property type="match status" value="3"/>
</dbReference>
<organism evidence="4 5">
    <name type="scientific">Paragonimus heterotremus</name>
    <dbReference type="NCBI Taxonomy" id="100268"/>
    <lineage>
        <taxon>Eukaryota</taxon>
        <taxon>Metazoa</taxon>
        <taxon>Spiralia</taxon>
        <taxon>Lophotrochozoa</taxon>
        <taxon>Platyhelminthes</taxon>
        <taxon>Trematoda</taxon>
        <taxon>Digenea</taxon>
        <taxon>Plagiorchiida</taxon>
        <taxon>Troglotremata</taxon>
        <taxon>Troglotrematidae</taxon>
        <taxon>Paragonimus</taxon>
    </lineage>
</organism>
<keyword evidence="2" id="KW-0677">Repeat</keyword>
<name>A0A8J4SV83_9TREM</name>
<sequence length="325" mass="36214">MPSLRSLFLQNNEITSITGLEGLQQMRELVLDGNKIKEISGISFLYNWSLQEIHLEYNRLRELQQLNGMETLKRLYVAGNKLADLNDLEKFAESQKQLVEISLIDNPITIKRLHRMILIHGCSRIQIIDGLPVTTEERERCSAFYADLELQNLINSNPCVQNPSLNSQVVKSFSSATEPPLPGIRCKKSAVPSSQLLGTSLTTTYNVKTNCNYVNVGGHLDKDETFAISTKSPKTLQAKQSSIFTIQGTNCEQISSIYLNNNKNPTGLFPTGAAGMEHEFHIPGMSIFPAKNALNLTNSPKLGRIISPTGKDSHSRSVMQPRQTR</sequence>
<dbReference type="PROSITE" id="PS51450">
    <property type="entry name" value="LRR"/>
    <property type="match status" value="2"/>
</dbReference>
<comment type="caution">
    <text evidence="4">The sequence shown here is derived from an EMBL/GenBank/DDBJ whole genome shotgun (WGS) entry which is preliminary data.</text>
</comment>